<accession>A0A4Q2REW2</accession>
<dbReference type="InterPro" id="IPR001254">
    <property type="entry name" value="Trypsin_dom"/>
</dbReference>
<dbReference type="InterPro" id="IPR009003">
    <property type="entry name" value="Peptidase_S1_PA"/>
</dbReference>
<evidence type="ECO:0000256" key="1">
    <source>
        <dbReference type="ARBA" id="ARBA00022729"/>
    </source>
</evidence>
<reference evidence="4 5" key="1">
    <citation type="submission" date="2018-09" db="EMBL/GenBank/DDBJ databases">
        <authorList>
            <person name="Grouzdev D.S."/>
            <person name="Krutkina M.S."/>
        </authorList>
    </citation>
    <scope>NUCLEOTIDE SEQUENCE [LARGE SCALE GENOMIC DNA]</scope>
    <source>
        <strain evidence="4 5">RmlP001</strain>
    </source>
</reference>
<dbReference type="AlphaFoldDB" id="A0A4Q2REW2"/>
<evidence type="ECO:0000259" key="3">
    <source>
        <dbReference type="Pfam" id="PF00089"/>
    </source>
</evidence>
<keyword evidence="4" id="KW-0378">Hydrolase</keyword>
<sequence>MIDRRCRRIDRCPRHACGSRGSRPALRRRRASASTTLCKDERRRPSHGNQNAVTATSTNPADAVVSITSRVVSGNTITTEQGSGVLIAPDEVLTSAHLVYDSSGKLFASMQVSAGSQGGTVFGTSSAQAIHAMPDEDWTQLSNAKDDFAIIHLATPITGVPVMMLGTDFTGGAATVTGYPAATSGRQDSLNEAVTTVSGYGGVLQGTALGAPGDAHGASGGAVWTQAGGAATVVGLTQSQGSGSTGYFVQLTAADVAQITSWMAQDQAQPAATPASTAPAAMAATASSPATTGTAIAATPASTAAGAMAATAPSPATTGTGVAATTDAIAFVSGDAKQIGLISSHGYIDHATSRVVALLQQNAAALGMGAGFDDIASAALSQVGNNGASRNLAAALLEGMVWGHDSGAASAVVAGVSAQDPGLVNYHGSQQSAHAGALLGHALLTHGY</sequence>
<proteinExistence type="predicted"/>
<dbReference type="GO" id="GO:0004252">
    <property type="term" value="F:serine-type endopeptidase activity"/>
    <property type="evidence" value="ECO:0007669"/>
    <property type="project" value="InterPro"/>
</dbReference>
<dbReference type="PANTHER" id="PTHR15462:SF8">
    <property type="entry name" value="SERINE PROTEASE"/>
    <property type="match status" value="1"/>
</dbReference>
<keyword evidence="4" id="KW-0645">Protease</keyword>
<feature type="compositionally biased region" description="Polar residues" evidence="2">
    <location>
        <begin position="47"/>
        <end position="57"/>
    </location>
</feature>
<reference evidence="4 5" key="2">
    <citation type="submission" date="2019-02" db="EMBL/GenBank/DDBJ databases">
        <title>'Lichenibacterium ramalinii' gen. nov. sp. nov., 'Lichenibacterium minor' gen. nov. sp. nov.</title>
        <authorList>
            <person name="Pankratov T."/>
        </authorList>
    </citation>
    <scope>NUCLEOTIDE SEQUENCE [LARGE SCALE GENOMIC DNA]</scope>
    <source>
        <strain evidence="4 5">RmlP001</strain>
    </source>
</reference>
<dbReference type="Pfam" id="PF00089">
    <property type="entry name" value="Trypsin"/>
    <property type="match status" value="1"/>
</dbReference>
<evidence type="ECO:0000313" key="5">
    <source>
        <dbReference type="Proteomes" id="UP000289411"/>
    </source>
</evidence>
<gene>
    <name evidence="4" type="ORF">D3272_09655</name>
</gene>
<comment type="caution">
    <text evidence="4">The sequence shown here is derived from an EMBL/GenBank/DDBJ whole genome shotgun (WGS) entry which is preliminary data.</text>
</comment>
<name>A0A4Q2REW2_9HYPH</name>
<dbReference type="Proteomes" id="UP000289411">
    <property type="component" value="Unassembled WGS sequence"/>
</dbReference>
<dbReference type="Gene3D" id="2.40.10.10">
    <property type="entry name" value="Trypsin-like serine proteases"/>
    <property type="match status" value="2"/>
</dbReference>
<keyword evidence="5" id="KW-1185">Reference proteome</keyword>
<dbReference type="InterPro" id="IPR043504">
    <property type="entry name" value="Peptidase_S1_PA_chymotrypsin"/>
</dbReference>
<feature type="region of interest" description="Disordered" evidence="2">
    <location>
        <begin position="17"/>
        <end position="57"/>
    </location>
</feature>
<dbReference type="EMBL" id="QYBC01000007">
    <property type="protein sequence ID" value="RYB05214.1"/>
    <property type="molecule type" value="Genomic_DNA"/>
</dbReference>
<protein>
    <submittedName>
        <fullName evidence="4">Serine protease</fullName>
    </submittedName>
</protein>
<feature type="domain" description="Peptidase S1" evidence="3">
    <location>
        <begin position="79"/>
        <end position="262"/>
    </location>
</feature>
<evidence type="ECO:0000313" key="4">
    <source>
        <dbReference type="EMBL" id="RYB05214.1"/>
    </source>
</evidence>
<evidence type="ECO:0000256" key="2">
    <source>
        <dbReference type="SAM" id="MobiDB-lite"/>
    </source>
</evidence>
<organism evidence="4 5">
    <name type="scientific">Lichenibacterium ramalinae</name>
    <dbReference type="NCBI Taxonomy" id="2316527"/>
    <lineage>
        <taxon>Bacteria</taxon>
        <taxon>Pseudomonadati</taxon>
        <taxon>Pseudomonadota</taxon>
        <taxon>Alphaproteobacteria</taxon>
        <taxon>Hyphomicrobiales</taxon>
        <taxon>Lichenihabitantaceae</taxon>
        <taxon>Lichenibacterium</taxon>
    </lineage>
</organism>
<dbReference type="InterPro" id="IPR050966">
    <property type="entry name" value="Glutamyl_endopeptidase"/>
</dbReference>
<dbReference type="GO" id="GO:0006508">
    <property type="term" value="P:proteolysis"/>
    <property type="evidence" value="ECO:0007669"/>
    <property type="project" value="UniProtKB-KW"/>
</dbReference>
<keyword evidence="1" id="KW-0732">Signal</keyword>
<dbReference type="SUPFAM" id="SSF50494">
    <property type="entry name" value="Trypsin-like serine proteases"/>
    <property type="match status" value="1"/>
</dbReference>
<dbReference type="PANTHER" id="PTHR15462">
    <property type="entry name" value="SERINE PROTEASE"/>
    <property type="match status" value="1"/>
</dbReference>
<dbReference type="OrthoDB" id="267336at2"/>